<evidence type="ECO:0000313" key="4">
    <source>
        <dbReference type="Proteomes" id="UP000016016"/>
    </source>
</evidence>
<feature type="chain" id="PRO_5003146140" evidence="1">
    <location>
        <begin position="21"/>
        <end position="405"/>
    </location>
</feature>
<dbReference type="InterPro" id="IPR006665">
    <property type="entry name" value="OmpA-like"/>
</dbReference>
<sequence>MKKKILLLSAFAVINHSLYAQVVYGTEENMYVKSMYDNPISHFDNPEEPVVPTIEEPRYQLSGLTENWFVSAQTGFLSFLGSPATHTDFSGRTKLGFDFSLGKWHSPYFGTRIVYQGFKFIDSQKTSQSFGSYHIDALFNVSSFFRPSFDTPAKWNISPYLSVGFIRNNNLKHSSFAFSYGITGSYSLNERIALSATLGGTTTHGNFDGYGNKKYLADNLLSGSIGITVGIGHLGWHRKEQIHSTIANEDIITHPTAINIPSYPRNSYNGLRSLQERIANGEGKNGTNSIDDENIAKFDAPILFFFKRNSTELIDKQQFINIREIAAAIKEYDLDVRIVGSADSKTGTSKHNRILSIKRCRYIAKLLLKAGVTRDKMTASIKGGNSYYKPYTANRHTCVMLYKKK</sequence>
<gene>
    <name evidence="3" type="ORF">HMPREF9018_1479</name>
</gene>
<feature type="signal peptide" evidence="1">
    <location>
        <begin position="1"/>
        <end position="20"/>
    </location>
</feature>
<proteinExistence type="predicted"/>
<dbReference type="Proteomes" id="UP000016016">
    <property type="component" value="Unassembled WGS sequence"/>
</dbReference>
<keyword evidence="1" id="KW-0732">Signal</keyword>
<feature type="domain" description="OmpA-like" evidence="2">
    <location>
        <begin position="305"/>
        <end position="385"/>
    </location>
</feature>
<reference evidence="3 4" key="1">
    <citation type="submission" date="2010-09" db="EMBL/GenBank/DDBJ databases">
        <authorList>
            <person name="Harkins D.M."/>
            <person name="Madupu R."/>
            <person name="Durkin A.S."/>
            <person name="Torralba M."/>
            <person name="Methe B."/>
            <person name="Sutton G.G."/>
            <person name="Nelson K.E."/>
        </authorList>
    </citation>
    <scope>NUCLEOTIDE SEQUENCE [LARGE SCALE GENOMIC DNA]</scope>
    <source>
        <strain evidence="3 4">CRIS 21A-A</strain>
    </source>
</reference>
<dbReference type="EMBL" id="ADFQ01000017">
    <property type="protein sequence ID" value="EFN91750.1"/>
    <property type="molecule type" value="Genomic_DNA"/>
</dbReference>
<comment type="caution">
    <text evidence="3">The sequence shown here is derived from an EMBL/GenBank/DDBJ whole genome shotgun (WGS) entry which is preliminary data.</text>
</comment>
<protein>
    <submittedName>
        <fullName evidence="3">Putative outer membrane protein 40</fullName>
    </submittedName>
</protein>
<dbReference type="RefSeq" id="WP_008447422.1">
    <property type="nucleotide sequence ID" value="NZ_ADFQ01000017.1"/>
</dbReference>
<accession>E1GUB2</accession>
<evidence type="ECO:0000256" key="1">
    <source>
        <dbReference type="SAM" id="SignalP"/>
    </source>
</evidence>
<name>E1GUB2_9BACT</name>
<dbReference type="eggNOG" id="COG2885">
    <property type="taxonomic scope" value="Bacteria"/>
</dbReference>
<dbReference type="SUPFAM" id="SSF103088">
    <property type="entry name" value="OmpA-like"/>
    <property type="match status" value="1"/>
</dbReference>
<dbReference type="Gene3D" id="3.30.1330.60">
    <property type="entry name" value="OmpA-like domain"/>
    <property type="match status" value="1"/>
</dbReference>
<evidence type="ECO:0000259" key="2">
    <source>
        <dbReference type="Pfam" id="PF00691"/>
    </source>
</evidence>
<dbReference type="InterPro" id="IPR036737">
    <property type="entry name" value="OmpA-like_sf"/>
</dbReference>
<dbReference type="Pfam" id="PF00691">
    <property type="entry name" value="OmpA"/>
    <property type="match status" value="1"/>
</dbReference>
<organism evidence="3 4">
    <name type="scientific">Prevotella amnii CRIS 21A-A</name>
    <dbReference type="NCBI Taxonomy" id="679191"/>
    <lineage>
        <taxon>Bacteria</taxon>
        <taxon>Pseudomonadati</taxon>
        <taxon>Bacteroidota</taxon>
        <taxon>Bacteroidia</taxon>
        <taxon>Bacteroidales</taxon>
        <taxon>Prevotellaceae</taxon>
        <taxon>Prevotella</taxon>
    </lineage>
</organism>
<dbReference type="AlphaFoldDB" id="E1GUB2"/>
<evidence type="ECO:0000313" key="3">
    <source>
        <dbReference type="EMBL" id="EFN91750.1"/>
    </source>
</evidence>